<organism evidence="1 2">
    <name type="scientific">Eumeta variegata</name>
    <name type="common">Bagworm moth</name>
    <name type="synonym">Eumeta japonica</name>
    <dbReference type="NCBI Taxonomy" id="151549"/>
    <lineage>
        <taxon>Eukaryota</taxon>
        <taxon>Metazoa</taxon>
        <taxon>Ecdysozoa</taxon>
        <taxon>Arthropoda</taxon>
        <taxon>Hexapoda</taxon>
        <taxon>Insecta</taxon>
        <taxon>Pterygota</taxon>
        <taxon>Neoptera</taxon>
        <taxon>Endopterygota</taxon>
        <taxon>Lepidoptera</taxon>
        <taxon>Glossata</taxon>
        <taxon>Ditrysia</taxon>
        <taxon>Tineoidea</taxon>
        <taxon>Psychidae</taxon>
        <taxon>Oiketicinae</taxon>
        <taxon>Eumeta</taxon>
    </lineage>
</organism>
<dbReference type="EMBL" id="BGZK01000476">
    <property type="protein sequence ID" value="GBP46092.1"/>
    <property type="molecule type" value="Genomic_DNA"/>
</dbReference>
<evidence type="ECO:0000313" key="1">
    <source>
        <dbReference type="EMBL" id="GBP46092.1"/>
    </source>
</evidence>
<reference evidence="1 2" key="1">
    <citation type="journal article" date="2019" name="Commun. Biol.">
        <title>The bagworm genome reveals a unique fibroin gene that provides high tensile strength.</title>
        <authorList>
            <person name="Kono N."/>
            <person name="Nakamura H."/>
            <person name="Ohtoshi R."/>
            <person name="Tomita M."/>
            <person name="Numata K."/>
            <person name="Arakawa K."/>
        </authorList>
    </citation>
    <scope>NUCLEOTIDE SEQUENCE [LARGE SCALE GENOMIC DNA]</scope>
</reference>
<dbReference type="AlphaFoldDB" id="A0A4C1W6C3"/>
<evidence type="ECO:0000313" key="2">
    <source>
        <dbReference type="Proteomes" id="UP000299102"/>
    </source>
</evidence>
<comment type="caution">
    <text evidence="1">The sequence shown here is derived from an EMBL/GenBank/DDBJ whole genome shotgun (WGS) entry which is preliminary data.</text>
</comment>
<dbReference type="Proteomes" id="UP000299102">
    <property type="component" value="Unassembled WGS sequence"/>
</dbReference>
<accession>A0A4C1W6C3</accession>
<sequence>MAFSAIQNQFDSRVFSTSFLLSVSISGWLGYETDFAQDSYDLFCFKFNAGLAFNCRFCRAIGDKAKVIPDSGSLLFQSWDQLSRARPSFLTACLTTFDSGF</sequence>
<protein>
    <submittedName>
        <fullName evidence="1">Uncharacterized protein</fullName>
    </submittedName>
</protein>
<name>A0A4C1W6C3_EUMVA</name>
<gene>
    <name evidence="1" type="ORF">EVAR_41445_1</name>
</gene>
<proteinExistence type="predicted"/>
<keyword evidence="2" id="KW-1185">Reference proteome</keyword>